<dbReference type="AlphaFoldDB" id="A0A0C3BY17"/>
<name>A0A0C3BY17_HEBCY</name>
<reference evidence="3 4" key="1">
    <citation type="submission" date="2014-04" db="EMBL/GenBank/DDBJ databases">
        <authorList>
            <consortium name="DOE Joint Genome Institute"/>
            <person name="Kuo A."/>
            <person name="Gay G."/>
            <person name="Dore J."/>
            <person name="Kohler A."/>
            <person name="Nagy L.G."/>
            <person name="Floudas D."/>
            <person name="Copeland A."/>
            <person name="Barry K.W."/>
            <person name="Cichocki N."/>
            <person name="Veneault-Fourrey C."/>
            <person name="LaButti K."/>
            <person name="Lindquist E.A."/>
            <person name="Lipzen A."/>
            <person name="Lundell T."/>
            <person name="Morin E."/>
            <person name="Murat C."/>
            <person name="Sun H."/>
            <person name="Tunlid A."/>
            <person name="Henrissat B."/>
            <person name="Grigoriev I.V."/>
            <person name="Hibbett D.S."/>
            <person name="Martin F."/>
            <person name="Nordberg H.P."/>
            <person name="Cantor M.N."/>
            <person name="Hua S.X."/>
        </authorList>
    </citation>
    <scope>NUCLEOTIDE SEQUENCE [LARGE SCALE GENOMIC DNA]</scope>
    <source>
        <strain evidence="4">h7</strain>
    </source>
</reference>
<evidence type="ECO:0000256" key="1">
    <source>
        <dbReference type="SAM" id="Phobius"/>
    </source>
</evidence>
<feature type="domain" description="DUF6535" evidence="2">
    <location>
        <begin position="2"/>
        <end position="37"/>
    </location>
</feature>
<dbReference type="HOGENOM" id="CLU_600006_0_0_1"/>
<dbReference type="OrthoDB" id="3235960at2759"/>
<reference evidence="4" key="2">
    <citation type="submission" date="2015-01" db="EMBL/GenBank/DDBJ databases">
        <title>Evolutionary Origins and Diversification of the Mycorrhizal Mutualists.</title>
        <authorList>
            <consortium name="DOE Joint Genome Institute"/>
            <consortium name="Mycorrhizal Genomics Consortium"/>
            <person name="Kohler A."/>
            <person name="Kuo A."/>
            <person name="Nagy L.G."/>
            <person name="Floudas D."/>
            <person name="Copeland A."/>
            <person name="Barry K.W."/>
            <person name="Cichocki N."/>
            <person name="Veneault-Fourrey C."/>
            <person name="LaButti K."/>
            <person name="Lindquist E.A."/>
            <person name="Lipzen A."/>
            <person name="Lundell T."/>
            <person name="Morin E."/>
            <person name="Murat C."/>
            <person name="Riley R."/>
            <person name="Ohm R."/>
            <person name="Sun H."/>
            <person name="Tunlid A."/>
            <person name="Henrissat B."/>
            <person name="Grigoriev I.V."/>
            <person name="Hibbett D.S."/>
            <person name="Martin F."/>
        </authorList>
    </citation>
    <scope>NUCLEOTIDE SEQUENCE [LARGE SCALE GENOMIC DNA]</scope>
    <source>
        <strain evidence="4">h7</strain>
    </source>
</reference>
<dbReference type="Pfam" id="PF20153">
    <property type="entry name" value="DUF6535"/>
    <property type="match status" value="1"/>
</dbReference>
<keyword evidence="1" id="KW-0472">Membrane</keyword>
<evidence type="ECO:0000313" key="3">
    <source>
        <dbReference type="EMBL" id="KIM36336.1"/>
    </source>
</evidence>
<evidence type="ECO:0000313" key="4">
    <source>
        <dbReference type="Proteomes" id="UP000053424"/>
    </source>
</evidence>
<dbReference type="EMBL" id="KN831806">
    <property type="protein sequence ID" value="KIM36336.1"/>
    <property type="molecule type" value="Genomic_DNA"/>
</dbReference>
<feature type="transmembrane region" description="Helical" evidence="1">
    <location>
        <begin position="9"/>
        <end position="30"/>
    </location>
</feature>
<evidence type="ECO:0000259" key="2">
    <source>
        <dbReference type="Pfam" id="PF20153"/>
    </source>
</evidence>
<feature type="transmembrane region" description="Helical" evidence="1">
    <location>
        <begin position="36"/>
        <end position="61"/>
    </location>
</feature>
<protein>
    <recommendedName>
        <fullName evidence="2">DUF6535 domain-containing protein</fullName>
    </recommendedName>
</protein>
<organism evidence="3 4">
    <name type="scientific">Hebeloma cylindrosporum</name>
    <dbReference type="NCBI Taxonomy" id="76867"/>
    <lineage>
        <taxon>Eukaryota</taxon>
        <taxon>Fungi</taxon>
        <taxon>Dikarya</taxon>
        <taxon>Basidiomycota</taxon>
        <taxon>Agaricomycotina</taxon>
        <taxon>Agaricomycetes</taxon>
        <taxon>Agaricomycetidae</taxon>
        <taxon>Agaricales</taxon>
        <taxon>Agaricineae</taxon>
        <taxon>Hymenogastraceae</taxon>
        <taxon>Hebeloma</taxon>
    </lineage>
</organism>
<gene>
    <name evidence="3" type="ORF">M413DRAFT_291726</name>
</gene>
<sequence>MRKEALEAWYVPQIFAGLPLLLQGALALYLAGLIDYLLGFGLGVAIPGIIFITLSLFFLVATTVLPTLQGLIVLPTYLENTHSLPSPCAYKSPQSQAFRRLITTFRRSFLAIRWLIAQVQWLVMRFREHLYRFIQLESSQPRFVRTSRWFPSVLPVWHQASWIDFDRSWLSFHDCMFLNIADARLLDNFYRPPKPLYDALKGIRSIARGNEINPSERYLFAQFHFLHDIFSSVAGDSPNMLSPRSYLDTYFQLLQKSPNDPDQKPSLLSQMLAEPSFDSHLLFEENTLAILDIIDPTHQLSPTLSKHFVECNLRLMAAIYSKTRPLHQGSDSPNLPHWIPPFALGAAIENIKTGENITGAKFKKLFRYMVLNQSHPLRFKISCTNGRFPSTISSWPLSIPPRMTLSYYKLSMRTLLSGGISMDSCTNFIIIQTRKPISIQKSCQSSSPRSLRYPQL</sequence>
<dbReference type="Proteomes" id="UP000053424">
    <property type="component" value="Unassembled WGS sequence"/>
</dbReference>
<keyword evidence="1" id="KW-1133">Transmembrane helix</keyword>
<keyword evidence="4" id="KW-1185">Reference proteome</keyword>
<accession>A0A0C3BY17</accession>
<dbReference type="InterPro" id="IPR045338">
    <property type="entry name" value="DUF6535"/>
</dbReference>
<keyword evidence="1" id="KW-0812">Transmembrane</keyword>
<proteinExistence type="predicted"/>